<dbReference type="RefSeq" id="WP_165312543.1">
    <property type="nucleotide sequence ID" value="NZ_CP049331.1"/>
</dbReference>
<dbReference type="PANTHER" id="PTHR48090:SF7">
    <property type="entry name" value="RFBJ PROTEIN"/>
    <property type="match status" value="1"/>
</dbReference>
<dbReference type="InterPro" id="IPR029044">
    <property type="entry name" value="Nucleotide-diphossugar_trans"/>
</dbReference>
<reference evidence="2 3" key="1">
    <citation type="submission" date="2020-02" db="EMBL/GenBank/DDBJ databases">
        <title>A complete genome of a marine bacterium Vibrio sp. ZWAL4003 isolated from the mangrove sediment with the ability to degrade polysaccharides.</title>
        <authorList>
            <person name="Wu J."/>
            <person name="Qu W."/>
            <person name="Zeng R."/>
        </authorList>
    </citation>
    <scope>NUCLEOTIDE SEQUENCE [LARGE SCALE GENOMIC DNA]</scope>
    <source>
        <strain evidence="2 3">ZWAL4003</strain>
    </source>
</reference>
<dbReference type="Gene3D" id="3.90.550.10">
    <property type="entry name" value="Spore Coat Polysaccharide Biosynthesis Protein SpsA, Chain A"/>
    <property type="match status" value="1"/>
</dbReference>
<dbReference type="Proteomes" id="UP000503003">
    <property type="component" value="Chromosome 1"/>
</dbReference>
<name>A0A6G7CLS6_9VIBR</name>
<dbReference type="EMBL" id="CP049331">
    <property type="protein sequence ID" value="QIH42998.1"/>
    <property type="molecule type" value="Genomic_DNA"/>
</dbReference>
<sequence>MESVKVAIVIPAYNEAKTIKNVIDELCDELIGYSFTVIVVNDCSTDDTAKKATEAGAVVINLKSNQGYSGAINAGMQYATNEKQFSYVITMDADGQHHPQSVKEVFDIVNSTGTALVIGERPKYARFGEMLYGYAFSFLLGVKDPLCGLKAYSVEAFKQVGFFESYDSIGSELVIRLLQQGCTFERLRVKIRDRGDKPRFGRGIKVELRLFKSLINSVVHILKKSQPKKRSN</sequence>
<organism evidence="2 3">
    <name type="scientific">Vibrio ziniensis</name>
    <dbReference type="NCBI Taxonomy" id="2711221"/>
    <lineage>
        <taxon>Bacteria</taxon>
        <taxon>Pseudomonadati</taxon>
        <taxon>Pseudomonadota</taxon>
        <taxon>Gammaproteobacteria</taxon>
        <taxon>Vibrionales</taxon>
        <taxon>Vibrionaceae</taxon>
        <taxon>Vibrio</taxon>
    </lineage>
</organism>
<gene>
    <name evidence="2" type="ORF">G5S32_14050</name>
</gene>
<dbReference type="InterPro" id="IPR050256">
    <property type="entry name" value="Glycosyltransferase_2"/>
</dbReference>
<dbReference type="CDD" id="cd04179">
    <property type="entry name" value="DPM_DPG-synthase_like"/>
    <property type="match status" value="1"/>
</dbReference>
<keyword evidence="3" id="KW-1185">Reference proteome</keyword>
<protein>
    <submittedName>
        <fullName evidence="2">Glycosyltransferase family 2 protein</fullName>
    </submittedName>
</protein>
<dbReference type="GO" id="GO:0016740">
    <property type="term" value="F:transferase activity"/>
    <property type="evidence" value="ECO:0007669"/>
    <property type="project" value="UniProtKB-KW"/>
</dbReference>
<dbReference type="AlphaFoldDB" id="A0A6G7CLS6"/>
<dbReference type="PANTHER" id="PTHR48090">
    <property type="entry name" value="UNDECAPRENYL-PHOSPHATE 4-DEOXY-4-FORMAMIDO-L-ARABINOSE TRANSFERASE-RELATED"/>
    <property type="match status" value="1"/>
</dbReference>
<dbReference type="Pfam" id="PF00535">
    <property type="entry name" value="Glycos_transf_2"/>
    <property type="match status" value="1"/>
</dbReference>
<evidence type="ECO:0000313" key="2">
    <source>
        <dbReference type="EMBL" id="QIH42998.1"/>
    </source>
</evidence>
<dbReference type="SUPFAM" id="SSF53448">
    <property type="entry name" value="Nucleotide-diphospho-sugar transferases"/>
    <property type="match status" value="1"/>
</dbReference>
<accession>A0A6G7CLS6</accession>
<dbReference type="InterPro" id="IPR001173">
    <property type="entry name" value="Glyco_trans_2-like"/>
</dbReference>
<evidence type="ECO:0000259" key="1">
    <source>
        <dbReference type="Pfam" id="PF00535"/>
    </source>
</evidence>
<evidence type="ECO:0000313" key="3">
    <source>
        <dbReference type="Proteomes" id="UP000503003"/>
    </source>
</evidence>
<dbReference type="KEGG" id="vzi:G5S32_14050"/>
<feature type="domain" description="Glycosyltransferase 2-like" evidence="1">
    <location>
        <begin position="8"/>
        <end position="124"/>
    </location>
</feature>
<keyword evidence="2" id="KW-0808">Transferase</keyword>
<proteinExistence type="predicted"/>